<dbReference type="AlphaFoldDB" id="A0A918ZJC1"/>
<dbReference type="Proteomes" id="UP000641386">
    <property type="component" value="Unassembled WGS sequence"/>
</dbReference>
<name>A0A918ZJC1_9ACTN</name>
<keyword evidence="3" id="KW-1185">Reference proteome</keyword>
<comment type="caution">
    <text evidence="2">The sequence shown here is derived from an EMBL/GenBank/DDBJ whole genome shotgun (WGS) entry which is preliminary data.</text>
</comment>
<dbReference type="EMBL" id="BNBC01000001">
    <property type="protein sequence ID" value="GHE54596.1"/>
    <property type="molecule type" value="Genomic_DNA"/>
</dbReference>
<sequence length="118" mass="12524">MKKAERGESSNGTMASTAHYRDYGVKVSTEVPPGRRHGGLQGPDEVAGGRAGCLGHEFPTRPPGRARRARHGPYGPICSRPPRSRTLLAKPKTAGRCRVLARAAVAEGSAENAGDPRR</sequence>
<reference evidence="2" key="1">
    <citation type="journal article" date="2014" name="Int. J. Syst. Evol. Microbiol.">
        <title>Complete genome sequence of Corynebacterium casei LMG S-19264T (=DSM 44701T), isolated from a smear-ripened cheese.</title>
        <authorList>
            <consortium name="US DOE Joint Genome Institute (JGI-PGF)"/>
            <person name="Walter F."/>
            <person name="Albersmeier A."/>
            <person name="Kalinowski J."/>
            <person name="Ruckert C."/>
        </authorList>
    </citation>
    <scope>NUCLEOTIDE SEQUENCE</scope>
    <source>
        <strain evidence="2">JCM 3302</strain>
    </source>
</reference>
<organism evidence="2 3">
    <name type="scientific">Streptomyces spiralis</name>
    <dbReference type="NCBI Taxonomy" id="66376"/>
    <lineage>
        <taxon>Bacteria</taxon>
        <taxon>Bacillati</taxon>
        <taxon>Actinomycetota</taxon>
        <taxon>Actinomycetes</taxon>
        <taxon>Kitasatosporales</taxon>
        <taxon>Streptomycetaceae</taxon>
        <taxon>Streptomyces</taxon>
    </lineage>
</organism>
<evidence type="ECO:0000256" key="1">
    <source>
        <dbReference type="SAM" id="MobiDB-lite"/>
    </source>
</evidence>
<feature type="region of interest" description="Disordered" evidence="1">
    <location>
        <begin position="1"/>
        <end position="85"/>
    </location>
</feature>
<reference evidence="2" key="2">
    <citation type="submission" date="2020-09" db="EMBL/GenBank/DDBJ databases">
        <authorList>
            <person name="Sun Q."/>
            <person name="Ohkuma M."/>
        </authorList>
    </citation>
    <scope>NUCLEOTIDE SEQUENCE</scope>
    <source>
        <strain evidence="2">JCM 3302</strain>
    </source>
</reference>
<protein>
    <submittedName>
        <fullName evidence="2">Uncharacterized protein</fullName>
    </submittedName>
</protein>
<proteinExistence type="predicted"/>
<evidence type="ECO:0000313" key="3">
    <source>
        <dbReference type="Proteomes" id="UP000641386"/>
    </source>
</evidence>
<accession>A0A918ZJC1</accession>
<gene>
    <name evidence="2" type="ORF">GCM10014715_04520</name>
</gene>
<evidence type="ECO:0000313" key="2">
    <source>
        <dbReference type="EMBL" id="GHE54596.1"/>
    </source>
</evidence>